<dbReference type="AlphaFoldDB" id="A0AAD8AR91"/>
<protein>
    <submittedName>
        <fullName evidence="1">Uncharacterized protein</fullName>
    </submittedName>
</protein>
<dbReference type="EMBL" id="JASAOG010000447">
    <property type="protein sequence ID" value="KAK0039450.1"/>
    <property type="molecule type" value="Genomic_DNA"/>
</dbReference>
<sequence length="321" mass="34864">MSSKVILSTSPAYIAIRAVLGDHRKVFDSLDLAIAAVRTIYSKTVGEGESKAPIVPSDFPVVAAKVGAIDLTEDGTIPPLSEWPASYSTEGTRVAVSFIGVRGIETTELNEKGEPKKANGAKGLAIYPLFNVDAINSSESGGDWLWKIIEKEMSHVAFRGVRNVDRNSTLEELSAAALQMPVNVEDYVEESRREAIDSSAFDDTWANFRKLLKGEPSTTLLVEALPQKQEVVKALRSQAYAKENYGDLEQMGAFVFIGNTMVKVIEMANQEAIEKGEATVDAGEIAAWLAKRNEFVFPTQPKKQLAEGQVDFGAFMAKLGG</sequence>
<gene>
    <name evidence="1" type="ORF">Bpfe_031127</name>
</gene>
<dbReference type="Proteomes" id="UP001233172">
    <property type="component" value="Unassembled WGS sequence"/>
</dbReference>
<reference evidence="1" key="2">
    <citation type="submission" date="2023-04" db="EMBL/GenBank/DDBJ databases">
        <authorList>
            <person name="Bu L."/>
            <person name="Lu L."/>
            <person name="Laidemitt M.R."/>
            <person name="Zhang S.M."/>
            <person name="Mutuku M."/>
            <person name="Mkoji G."/>
            <person name="Steinauer M."/>
            <person name="Loker E.S."/>
        </authorList>
    </citation>
    <scope>NUCLEOTIDE SEQUENCE</scope>
    <source>
        <strain evidence="1">KasaAsao</strain>
        <tissue evidence="1">Whole Snail</tissue>
    </source>
</reference>
<evidence type="ECO:0000313" key="2">
    <source>
        <dbReference type="Proteomes" id="UP001233172"/>
    </source>
</evidence>
<comment type="caution">
    <text evidence="1">The sequence shown here is derived from an EMBL/GenBank/DDBJ whole genome shotgun (WGS) entry which is preliminary data.</text>
</comment>
<evidence type="ECO:0000313" key="1">
    <source>
        <dbReference type="EMBL" id="KAK0039450.1"/>
    </source>
</evidence>
<name>A0AAD8AR91_BIOPF</name>
<accession>A0AAD8AR91</accession>
<organism evidence="1 2">
    <name type="scientific">Biomphalaria pfeifferi</name>
    <name type="common">Bloodfluke planorb</name>
    <name type="synonym">Freshwater snail</name>
    <dbReference type="NCBI Taxonomy" id="112525"/>
    <lineage>
        <taxon>Eukaryota</taxon>
        <taxon>Metazoa</taxon>
        <taxon>Spiralia</taxon>
        <taxon>Lophotrochozoa</taxon>
        <taxon>Mollusca</taxon>
        <taxon>Gastropoda</taxon>
        <taxon>Heterobranchia</taxon>
        <taxon>Euthyneura</taxon>
        <taxon>Panpulmonata</taxon>
        <taxon>Hygrophila</taxon>
        <taxon>Lymnaeoidea</taxon>
        <taxon>Planorbidae</taxon>
        <taxon>Biomphalaria</taxon>
    </lineage>
</organism>
<reference evidence="1" key="1">
    <citation type="journal article" date="2023" name="PLoS Negl. Trop. Dis.">
        <title>A genome sequence for Biomphalaria pfeifferi, the major vector snail for the human-infecting parasite Schistosoma mansoni.</title>
        <authorList>
            <person name="Bu L."/>
            <person name="Lu L."/>
            <person name="Laidemitt M.R."/>
            <person name="Zhang S.M."/>
            <person name="Mutuku M."/>
            <person name="Mkoji G."/>
            <person name="Steinauer M."/>
            <person name="Loker E.S."/>
        </authorList>
    </citation>
    <scope>NUCLEOTIDE SEQUENCE</scope>
    <source>
        <strain evidence="1">KasaAsao</strain>
    </source>
</reference>
<proteinExistence type="predicted"/>
<keyword evidence="2" id="KW-1185">Reference proteome</keyword>